<dbReference type="PROSITE" id="PS50932">
    <property type="entry name" value="HTH_LACI_2"/>
    <property type="match status" value="1"/>
</dbReference>
<gene>
    <name evidence="5" type="ORF">AS888_23170</name>
</gene>
<dbReference type="SUPFAM" id="SSF53822">
    <property type="entry name" value="Periplasmic binding protein-like I"/>
    <property type="match status" value="1"/>
</dbReference>
<evidence type="ECO:0000256" key="2">
    <source>
        <dbReference type="ARBA" id="ARBA00023125"/>
    </source>
</evidence>
<dbReference type="InterPro" id="IPR000843">
    <property type="entry name" value="HTH_LacI"/>
</dbReference>
<keyword evidence="1" id="KW-0805">Transcription regulation</keyword>
<dbReference type="Proteomes" id="UP000064189">
    <property type="component" value="Unassembled WGS sequence"/>
</dbReference>
<feature type="domain" description="HTH lacI-type" evidence="4">
    <location>
        <begin position="3"/>
        <end position="57"/>
    </location>
</feature>
<dbReference type="Pfam" id="PF00356">
    <property type="entry name" value="LacI"/>
    <property type="match status" value="1"/>
</dbReference>
<dbReference type="InterPro" id="IPR010982">
    <property type="entry name" value="Lambda_DNA-bd_dom_sf"/>
</dbReference>
<proteinExistence type="predicted"/>
<sequence length="348" mass="38468">MAITIKDVAQLAKVAPSTVSRVIANNPRISEKTKVRVRKAMKKLGYHPNFIARSLANQTTRIIGLVLPSSSIEFYQNPFFPTILQGLSEGAQENHYSLLLSTGKTEDEIYNGVVNMVQGGMVDGIILMYSRLNDHILTYLRERGFPFVIIGKPYDFIEELTYVDNDNVLAAEQATDYLIQLGHERIGFIGGDATLVMTLDRLSGFERALKRAGIVPRNEYTLHEDFLHEGGQAAAKRLLSVDEPPTALVVSDDLMALGVVQSLREMGIRTPEEMSIVSFNNVLFSELSLPALTSVDINIFDLGYQAAKGIIQMLQTGDAPAGAIIPHHFVERHSCRSLKQGAMVAMNY</sequence>
<evidence type="ECO:0000313" key="6">
    <source>
        <dbReference type="Proteomes" id="UP000064189"/>
    </source>
</evidence>
<keyword evidence="2" id="KW-0238">DNA-binding</keyword>
<reference evidence="5 6" key="1">
    <citation type="submission" date="2015-11" db="EMBL/GenBank/DDBJ databases">
        <title>Genome Sequence of Bacillus simplex strain VanAntwerpen2.</title>
        <authorList>
            <person name="Couger M.B."/>
        </authorList>
    </citation>
    <scope>NUCLEOTIDE SEQUENCE [LARGE SCALE GENOMIC DNA]</scope>
    <source>
        <strain evidence="5 6">VanAntwerpen02</strain>
    </source>
</reference>
<evidence type="ECO:0000256" key="1">
    <source>
        <dbReference type="ARBA" id="ARBA00023015"/>
    </source>
</evidence>
<dbReference type="PANTHER" id="PTHR30146">
    <property type="entry name" value="LACI-RELATED TRANSCRIPTIONAL REPRESSOR"/>
    <property type="match status" value="1"/>
</dbReference>
<keyword evidence="3" id="KW-0804">Transcription</keyword>
<dbReference type="SMART" id="SM00354">
    <property type="entry name" value="HTH_LACI"/>
    <property type="match status" value="1"/>
</dbReference>
<dbReference type="CDD" id="cd06294">
    <property type="entry name" value="PBP1_MalR-like"/>
    <property type="match status" value="1"/>
</dbReference>
<evidence type="ECO:0000256" key="3">
    <source>
        <dbReference type="ARBA" id="ARBA00023163"/>
    </source>
</evidence>
<dbReference type="InterPro" id="IPR046335">
    <property type="entry name" value="LacI/GalR-like_sensor"/>
</dbReference>
<accession>A0A109MWB4</accession>
<dbReference type="Pfam" id="PF13377">
    <property type="entry name" value="Peripla_BP_3"/>
    <property type="match status" value="1"/>
</dbReference>
<dbReference type="Gene3D" id="1.10.260.40">
    <property type="entry name" value="lambda repressor-like DNA-binding domains"/>
    <property type="match status" value="1"/>
</dbReference>
<organism evidence="5 6">
    <name type="scientific">Peribacillus simplex</name>
    <dbReference type="NCBI Taxonomy" id="1478"/>
    <lineage>
        <taxon>Bacteria</taxon>
        <taxon>Bacillati</taxon>
        <taxon>Bacillota</taxon>
        <taxon>Bacilli</taxon>
        <taxon>Bacillales</taxon>
        <taxon>Bacillaceae</taxon>
        <taxon>Peribacillus</taxon>
    </lineage>
</organism>
<evidence type="ECO:0000259" key="4">
    <source>
        <dbReference type="PROSITE" id="PS50932"/>
    </source>
</evidence>
<dbReference type="CDD" id="cd01392">
    <property type="entry name" value="HTH_LacI"/>
    <property type="match status" value="1"/>
</dbReference>
<dbReference type="RefSeq" id="WP_061143055.1">
    <property type="nucleotide sequence ID" value="NZ_LNNH01000029.1"/>
</dbReference>
<dbReference type="GO" id="GO:0000976">
    <property type="term" value="F:transcription cis-regulatory region binding"/>
    <property type="evidence" value="ECO:0007669"/>
    <property type="project" value="TreeGrafter"/>
</dbReference>
<keyword evidence="6" id="KW-1185">Reference proteome</keyword>
<protein>
    <submittedName>
        <fullName evidence="5">LacI family transcriptional regulator</fullName>
    </submittedName>
</protein>
<name>A0A109MWB4_9BACI</name>
<evidence type="ECO:0000313" key="5">
    <source>
        <dbReference type="EMBL" id="KWW16889.1"/>
    </source>
</evidence>
<dbReference type="InterPro" id="IPR028082">
    <property type="entry name" value="Peripla_BP_I"/>
</dbReference>
<dbReference type="EMBL" id="LNNH01000029">
    <property type="protein sequence ID" value="KWW16889.1"/>
    <property type="molecule type" value="Genomic_DNA"/>
</dbReference>
<dbReference type="SUPFAM" id="SSF47413">
    <property type="entry name" value="lambda repressor-like DNA-binding domains"/>
    <property type="match status" value="1"/>
</dbReference>
<dbReference type="AlphaFoldDB" id="A0A109MWB4"/>
<dbReference type="PANTHER" id="PTHR30146:SF109">
    <property type="entry name" value="HTH-TYPE TRANSCRIPTIONAL REGULATOR GALS"/>
    <property type="match status" value="1"/>
</dbReference>
<dbReference type="GO" id="GO:0003700">
    <property type="term" value="F:DNA-binding transcription factor activity"/>
    <property type="evidence" value="ECO:0007669"/>
    <property type="project" value="TreeGrafter"/>
</dbReference>
<dbReference type="Gene3D" id="3.40.50.2300">
    <property type="match status" value="2"/>
</dbReference>
<comment type="caution">
    <text evidence="5">The sequence shown here is derived from an EMBL/GenBank/DDBJ whole genome shotgun (WGS) entry which is preliminary data.</text>
</comment>